<gene>
    <name evidence="1" type="ORF">PACTADRAFT_77893</name>
</gene>
<proteinExistence type="predicted"/>
<evidence type="ECO:0000313" key="2">
    <source>
        <dbReference type="Proteomes" id="UP000094236"/>
    </source>
</evidence>
<organism evidence="1 2">
    <name type="scientific">Pachysolen tannophilus NRRL Y-2460</name>
    <dbReference type="NCBI Taxonomy" id="669874"/>
    <lineage>
        <taxon>Eukaryota</taxon>
        <taxon>Fungi</taxon>
        <taxon>Dikarya</taxon>
        <taxon>Ascomycota</taxon>
        <taxon>Saccharomycotina</taxon>
        <taxon>Pichiomycetes</taxon>
        <taxon>Pachysolenaceae</taxon>
        <taxon>Pachysolen</taxon>
    </lineage>
</organism>
<accession>A0A1E4TMV8</accession>
<sequence length="54" mass="6515">MSRWLIEKSRSTEQVNVAILSDDLWYVEKVKSDLQIAGFLRNIFKYSIYRIFSR</sequence>
<protein>
    <submittedName>
        <fullName evidence="1">Uncharacterized protein</fullName>
    </submittedName>
</protein>
<dbReference type="AlphaFoldDB" id="A0A1E4TMV8"/>
<dbReference type="EMBL" id="KV454020">
    <property type="protein sequence ID" value="ODV93105.1"/>
    <property type="molecule type" value="Genomic_DNA"/>
</dbReference>
<keyword evidence="2" id="KW-1185">Reference proteome</keyword>
<evidence type="ECO:0000313" key="1">
    <source>
        <dbReference type="EMBL" id="ODV93105.1"/>
    </source>
</evidence>
<reference evidence="2" key="1">
    <citation type="submission" date="2016-05" db="EMBL/GenBank/DDBJ databases">
        <title>Comparative genomics of biotechnologically important yeasts.</title>
        <authorList>
            <consortium name="DOE Joint Genome Institute"/>
            <person name="Riley R."/>
            <person name="Haridas S."/>
            <person name="Wolfe K.H."/>
            <person name="Lopes M.R."/>
            <person name="Hittinger C.T."/>
            <person name="Goker M."/>
            <person name="Salamov A."/>
            <person name="Wisecaver J."/>
            <person name="Long T.M."/>
            <person name="Aerts A.L."/>
            <person name="Barry K."/>
            <person name="Choi C."/>
            <person name="Clum A."/>
            <person name="Coughlan A.Y."/>
            <person name="Deshpande S."/>
            <person name="Douglass A.P."/>
            <person name="Hanson S.J."/>
            <person name="Klenk H.-P."/>
            <person name="Labutti K."/>
            <person name="Lapidus A."/>
            <person name="Lindquist E."/>
            <person name="Lipzen A."/>
            <person name="Meier-Kolthoff J.P."/>
            <person name="Ohm R.A."/>
            <person name="Otillar R.P."/>
            <person name="Pangilinan J."/>
            <person name="Peng Y."/>
            <person name="Rokas A."/>
            <person name="Rosa C.A."/>
            <person name="Scheuner C."/>
            <person name="Sibirny A.A."/>
            <person name="Slot J.C."/>
            <person name="Stielow J.B."/>
            <person name="Sun H."/>
            <person name="Kurtzman C.P."/>
            <person name="Blackwell M."/>
            <person name="Grigoriev I.V."/>
            <person name="Jeffries T.W."/>
        </authorList>
    </citation>
    <scope>NUCLEOTIDE SEQUENCE [LARGE SCALE GENOMIC DNA]</scope>
    <source>
        <strain evidence="2">NRRL Y-2460</strain>
    </source>
</reference>
<dbReference type="Proteomes" id="UP000094236">
    <property type="component" value="Unassembled WGS sequence"/>
</dbReference>
<name>A0A1E4TMV8_PACTA</name>